<dbReference type="Proteomes" id="UP000295188">
    <property type="component" value="Unassembled WGS sequence"/>
</dbReference>
<keyword evidence="2" id="KW-1133">Transmembrane helix</keyword>
<dbReference type="Pfam" id="PF12773">
    <property type="entry name" value="DZR"/>
    <property type="match status" value="1"/>
</dbReference>
<dbReference type="AlphaFoldDB" id="A0A4R3KEA0"/>
<evidence type="ECO:0000256" key="2">
    <source>
        <dbReference type="SAM" id="Phobius"/>
    </source>
</evidence>
<dbReference type="RefSeq" id="WP_132547268.1">
    <property type="nucleotide sequence ID" value="NZ_SMAA01000002.1"/>
</dbReference>
<evidence type="ECO:0000313" key="4">
    <source>
        <dbReference type="EMBL" id="TCS81403.1"/>
    </source>
</evidence>
<keyword evidence="2" id="KW-0472">Membrane</keyword>
<proteinExistence type="predicted"/>
<dbReference type="EMBL" id="SMAA01000002">
    <property type="protein sequence ID" value="TCS81403.1"/>
    <property type="molecule type" value="Genomic_DNA"/>
</dbReference>
<dbReference type="OrthoDB" id="1664704at2"/>
<sequence length="229" mass="24657">MSKKCPHCGALLHDEATFCTECGTKQPVIEICPACHATLSEGTKFCTQCGAAIHPEAVSPSAQPQSTSNSSPNFTYTQKENSPVKHKYITIVLIVLAVICLSIGLIAYLGKGSPVSTISVKATDMANDYIRDQASAEKKYKGKHVEITGTLSHKGQFDNAQDYGLQIYNRNAAGKNFSIVIDVDKEKVSQVNKINNGDFVSASGTCVGIVEQKDPTDITIEIQSDKVNE</sequence>
<name>A0A4R3KEA0_9FIRM</name>
<organism evidence="4 5">
    <name type="scientific">Pectinatus cerevisiiphilus</name>
    <dbReference type="NCBI Taxonomy" id="86956"/>
    <lineage>
        <taxon>Bacteria</taxon>
        <taxon>Bacillati</taxon>
        <taxon>Bacillota</taxon>
        <taxon>Negativicutes</taxon>
        <taxon>Selenomonadales</taxon>
        <taxon>Selenomonadaceae</taxon>
        <taxon>Pectinatus</taxon>
    </lineage>
</organism>
<comment type="caution">
    <text evidence="4">The sequence shown here is derived from an EMBL/GenBank/DDBJ whole genome shotgun (WGS) entry which is preliminary data.</text>
</comment>
<dbReference type="Pfam" id="PF12869">
    <property type="entry name" value="tRNA_anti-like"/>
    <property type="match status" value="1"/>
</dbReference>
<accession>A0A4R3KEA0</accession>
<feature type="domain" description="DZANK-type" evidence="3">
    <location>
        <begin position="5"/>
        <end position="50"/>
    </location>
</feature>
<dbReference type="InterPro" id="IPR025874">
    <property type="entry name" value="DZR"/>
</dbReference>
<evidence type="ECO:0000313" key="5">
    <source>
        <dbReference type="Proteomes" id="UP000295188"/>
    </source>
</evidence>
<keyword evidence="5" id="KW-1185">Reference proteome</keyword>
<keyword evidence="2" id="KW-0812">Transmembrane</keyword>
<evidence type="ECO:0000256" key="1">
    <source>
        <dbReference type="SAM" id="MobiDB-lite"/>
    </source>
</evidence>
<reference evidence="4 5" key="1">
    <citation type="submission" date="2019-03" db="EMBL/GenBank/DDBJ databases">
        <title>Genomic Encyclopedia of Type Strains, Phase IV (KMG-IV): sequencing the most valuable type-strain genomes for metagenomic binning, comparative biology and taxonomic classification.</title>
        <authorList>
            <person name="Goeker M."/>
        </authorList>
    </citation>
    <scope>NUCLEOTIDE SEQUENCE [LARGE SCALE GENOMIC DNA]</scope>
    <source>
        <strain evidence="4 5">DSM 20467</strain>
    </source>
</reference>
<feature type="region of interest" description="Disordered" evidence="1">
    <location>
        <begin position="58"/>
        <end position="78"/>
    </location>
</feature>
<protein>
    <submittedName>
        <fullName evidence="4">Double zinc ribbon protein</fullName>
    </submittedName>
</protein>
<dbReference type="InterPro" id="IPR024422">
    <property type="entry name" value="Protein_unknown_function_OB"/>
</dbReference>
<gene>
    <name evidence="4" type="ORF">EDC37_102104</name>
</gene>
<evidence type="ECO:0000259" key="3">
    <source>
        <dbReference type="Pfam" id="PF12773"/>
    </source>
</evidence>
<dbReference type="SUPFAM" id="SSF161187">
    <property type="entry name" value="YfgJ-like"/>
    <property type="match status" value="1"/>
</dbReference>
<feature type="transmembrane region" description="Helical" evidence="2">
    <location>
        <begin position="88"/>
        <end position="109"/>
    </location>
</feature>
<feature type="compositionally biased region" description="Polar residues" evidence="1">
    <location>
        <begin position="60"/>
        <end position="78"/>
    </location>
</feature>